<evidence type="ECO:0000313" key="1">
    <source>
        <dbReference type="EMBL" id="GAL08116.1"/>
    </source>
</evidence>
<protein>
    <submittedName>
        <fullName evidence="1">Permease of the major facilitator superfamily</fullName>
    </submittedName>
</protein>
<dbReference type="Proteomes" id="UP000029227">
    <property type="component" value="Unassembled WGS sequence"/>
</dbReference>
<accession>A0A090QYZ1</accession>
<organism evidence="1 2">
    <name type="scientific">Photobacterium aphoticum</name>
    <dbReference type="NCBI Taxonomy" id="754436"/>
    <lineage>
        <taxon>Bacteria</taxon>
        <taxon>Pseudomonadati</taxon>
        <taxon>Pseudomonadota</taxon>
        <taxon>Gammaproteobacteria</taxon>
        <taxon>Vibrionales</taxon>
        <taxon>Vibrionaceae</taxon>
        <taxon>Photobacterium</taxon>
    </lineage>
</organism>
<dbReference type="AlphaFoldDB" id="A0A090QYZ1"/>
<proteinExistence type="predicted"/>
<sequence length="50" mass="5634">MVALGKALLSSMRDLLPIVVVIAFFQLVVLQQPLPDWGPCCWDCCLWWSA</sequence>
<reference evidence="1 2" key="1">
    <citation type="journal article" date="2014" name="Genome Announc.">
        <title>Draft Genome Sequences of Two Vibrionaceae Species, Vibrio ponticus C121 and Photobacterium aphoticum C119, Isolated as Coral Reef Microbiota.</title>
        <authorList>
            <person name="Al-saari N."/>
            <person name="Meirelles P.M."/>
            <person name="Mino S."/>
            <person name="Suda W."/>
            <person name="Oshima K."/>
            <person name="Hattori M."/>
            <person name="Ohkuma M."/>
            <person name="Thompson F.L."/>
            <person name="Gomez-Gil B."/>
            <person name="Sawabe T."/>
            <person name="Sawabe T."/>
        </authorList>
    </citation>
    <scope>NUCLEOTIDE SEQUENCE [LARGE SCALE GENOMIC DNA]</scope>
    <source>
        <strain evidence="1 2">JCM 19237</strain>
    </source>
</reference>
<evidence type="ECO:0000313" key="2">
    <source>
        <dbReference type="Proteomes" id="UP000029227"/>
    </source>
</evidence>
<dbReference type="STRING" id="754436.JCM19237_170"/>
<name>A0A090QYZ1_9GAMM</name>
<gene>
    <name evidence="1" type="ORF">JCM19237_170</name>
</gene>
<dbReference type="EMBL" id="BBMN01000022">
    <property type="protein sequence ID" value="GAL08116.1"/>
    <property type="molecule type" value="Genomic_DNA"/>
</dbReference>
<comment type="caution">
    <text evidence="1">The sequence shown here is derived from an EMBL/GenBank/DDBJ whole genome shotgun (WGS) entry which is preliminary data.</text>
</comment>